<dbReference type="GO" id="GO:0030686">
    <property type="term" value="C:90S preribosome"/>
    <property type="evidence" value="ECO:0007669"/>
    <property type="project" value="TreeGrafter"/>
</dbReference>
<dbReference type="SMART" id="SM00320">
    <property type="entry name" value="WD40"/>
    <property type="match status" value="4"/>
</dbReference>
<evidence type="ECO:0000256" key="2">
    <source>
        <dbReference type="ARBA" id="ARBA00022553"/>
    </source>
</evidence>
<feature type="domain" description="BING4 C-terminal" evidence="10">
    <location>
        <begin position="435"/>
        <end position="513"/>
    </location>
</feature>
<evidence type="ECO:0000256" key="1">
    <source>
        <dbReference type="ARBA" id="ARBA00004604"/>
    </source>
</evidence>
<feature type="compositionally biased region" description="Basic and acidic residues" evidence="9">
    <location>
        <begin position="53"/>
        <end position="66"/>
    </location>
</feature>
<evidence type="ECO:0000256" key="6">
    <source>
        <dbReference type="ARBA" id="ARBA00059061"/>
    </source>
</evidence>
<evidence type="ECO:0000256" key="8">
    <source>
        <dbReference type="ARBA" id="ARBA00070552"/>
    </source>
</evidence>
<proteinExistence type="predicted"/>
<dbReference type="InterPro" id="IPR001680">
    <property type="entry name" value="WD40_rpt"/>
</dbReference>
<dbReference type="Gene3D" id="2.130.10.10">
    <property type="entry name" value="YVTN repeat-like/Quinoprotein amine dehydrogenase"/>
    <property type="match status" value="1"/>
</dbReference>
<reference evidence="11" key="2">
    <citation type="submission" date="2025-08" db="UniProtKB">
        <authorList>
            <consortium name="Ensembl"/>
        </authorList>
    </citation>
    <scope>IDENTIFICATION</scope>
</reference>
<dbReference type="InterPro" id="IPR036322">
    <property type="entry name" value="WD40_repeat_dom_sf"/>
</dbReference>
<evidence type="ECO:0000313" key="11">
    <source>
        <dbReference type="Ensembl" id="ENSBGRP00000028522.1"/>
    </source>
</evidence>
<dbReference type="GeneTree" id="ENSGT00390000007075"/>
<keyword evidence="4" id="KW-0677">Repeat</keyword>
<dbReference type="InterPro" id="IPR015943">
    <property type="entry name" value="WD40/YVTN_repeat-like_dom_sf"/>
</dbReference>
<dbReference type="Ensembl" id="ENSBGRT00000033033.1">
    <property type="protein sequence ID" value="ENSBGRP00000028522.1"/>
    <property type="gene ID" value="ENSBGRG00000017950.1"/>
</dbReference>
<keyword evidence="3" id="KW-0853">WD repeat</keyword>
<dbReference type="Pfam" id="PF00400">
    <property type="entry name" value="WD40"/>
    <property type="match status" value="1"/>
</dbReference>
<keyword evidence="2" id="KW-0597">Phosphoprotein</keyword>
<organism evidence="11 12">
    <name type="scientific">Bos mutus grunniens</name>
    <name type="common">Wild yak</name>
    <name type="synonym">Bos grunniens</name>
    <dbReference type="NCBI Taxonomy" id="30521"/>
    <lineage>
        <taxon>Eukaryota</taxon>
        <taxon>Metazoa</taxon>
        <taxon>Chordata</taxon>
        <taxon>Craniata</taxon>
        <taxon>Vertebrata</taxon>
        <taxon>Euteleostomi</taxon>
        <taxon>Mammalia</taxon>
        <taxon>Eutheria</taxon>
        <taxon>Laurasiatheria</taxon>
        <taxon>Artiodactyla</taxon>
        <taxon>Ruminantia</taxon>
        <taxon>Pecora</taxon>
        <taxon>Bovidae</taxon>
        <taxon>Bovinae</taxon>
        <taxon>Bos</taxon>
    </lineage>
</organism>
<evidence type="ECO:0000256" key="4">
    <source>
        <dbReference type="ARBA" id="ARBA00022737"/>
    </source>
</evidence>
<evidence type="ECO:0000259" key="10">
    <source>
        <dbReference type="SMART" id="SM01033"/>
    </source>
</evidence>
<reference evidence="11" key="3">
    <citation type="submission" date="2025-09" db="UniProtKB">
        <authorList>
            <consortium name="Ensembl"/>
        </authorList>
    </citation>
    <scope>IDENTIFICATION</scope>
</reference>
<evidence type="ECO:0000256" key="3">
    <source>
        <dbReference type="ARBA" id="ARBA00022574"/>
    </source>
</evidence>
<comment type="function">
    <text evidence="6">Scaffold component of the nucleolar structure. Required for localization of DDX21 and NCL to the granular compartment of the nucleolus. Part of the small subunit (SSU) processome, first precursor of the small eukaryotic ribosomal subunit. During the assembly of the SSU processome in the nucleolus, many ribosome biogenesis factors, an RNA chaperone and ribosomal proteins associate with the nascent pre-rRNA and work in concert to generate RNA folding, modifications, rearrangements and cleavage as well as targeted degradation of pre-ribosomal RNA by the RNA exosome.</text>
</comment>
<dbReference type="InterPro" id="IPR040315">
    <property type="entry name" value="WDR46/Utp7"/>
</dbReference>
<comment type="subunit">
    <text evidence="7">Part of the small subunit (SSU) processome, composed of more than 70 proteins and the RNA chaperone small nucleolar RNA (snoRNA) U3. Interacts with DDX21, NCL, NOP2 and EBNA1BP2.</text>
</comment>
<reference evidence="11" key="1">
    <citation type="submission" date="2019-05" db="EMBL/GenBank/DDBJ databases">
        <authorList>
            <person name="Zhang S."/>
            <person name="Liu J."/>
        </authorList>
    </citation>
    <scope>NUCLEOTIDE SEQUENCE [LARGE SCALE GENOMIC DNA]</scope>
</reference>
<feature type="region of interest" description="Disordered" evidence="9">
    <location>
        <begin position="644"/>
        <end position="707"/>
    </location>
</feature>
<feature type="region of interest" description="Disordered" evidence="9">
    <location>
        <begin position="578"/>
        <end position="628"/>
    </location>
</feature>
<accession>A0A8B9Y1Q0</accession>
<dbReference type="AlphaFoldDB" id="A0A8B9Y1Q0"/>
<dbReference type="GO" id="GO:0032040">
    <property type="term" value="C:small-subunit processome"/>
    <property type="evidence" value="ECO:0007669"/>
    <property type="project" value="TreeGrafter"/>
</dbReference>
<evidence type="ECO:0000313" key="12">
    <source>
        <dbReference type="Proteomes" id="UP000694520"/>
    </source>
</evidence>
<dbReference type="Pfam" id="PF08149">
    <property type="entry name" value="BING4CT"/>
    <property type="match status" value="1"/>
</dbReference>
<dbReference type="Proteomes" id="UP000694520">
    <property type="component" value="Chromosome 24"/>
</dbReference>
<dbReference type="PANTHER" id="PTHR14085:SF3">
    <property type="entry name" value="WD REPEAT-CONTAINING PROTEIN 46"/>
    <property type="match status" value="1"/>
</dbReference>
<sequence length="707" mass="77645">METVPEPGSNVPPKKDRLQTKKKKPRRYWEQETTGTAAGASPGPPRKRKRNRELRPQKPKKNDTSKKFRMSKKPRELKSPRPQRSLSGAQDPFAGPAPVSVEVVQKYCRIDKSKELPHPKTKTRSRLVVAEAQEEETSVRAARSELLLTEEPGFLEGEDGEDTAKIRQADIVEAVDIASAAKHFDLNLRQFGPYRLNYSRTGRHLAFGGRRGHVAALDWVTKKLTCEINVMEAVRDIRFLHSEALLAVAQNRWLHIYDNQGIELHCVRRCDRVTRLEFLPFHFLLATASETGFLTYLDVSVGKIVAALNARAGRLSVMTQNPYNAVIHLGHSNGTVSLWSPAMKEPLVKILCHRGGVRAVAVDSTGMHMATSGLDHQLKVFDLRGTFQPLSARTLPQGAGHLAFSQRGLLAAGMGDVVNIWAGQGKASPPSLEQPYLTHRLSGHVHGLQFCPYEDVLGVGHSGGITSMLVPGAAEPNFDGLESNPYRSRKQRQEWEVKALLEKVPAELICLDPRALAEVDVISLEQAKKERAERLVRSGAPRAWVPLPTTSHPHCILRSTAPCLRGCCSFHLPPLPQGYDPDARTPFQPKPKQKGRSSTASLVKRKRKVMDQEHRVSGHRGRAGHPKGNALLLAPLASSTCHFSPVSPYPGQNPPEPGAAAAEAREGQAHGGPAVGPGQIRALSQAPGPRRNILSPRPPVGNYPSLE</sequence>
<dbReference type="InterPro" id="IPR012952">
    <property type="entry name" value="BING4_C_dom"/>
</dbReference>
<evidence type="ECO:0000256" key="9">
    <source>
        <dbReference type="SAM" id="MobiDB-lite"/>
    </source>
</evidence>
<keyword evidence="12" id="KW-1185">Reference proteome</keyword>
<comment type="subcellular location">
    <subcellularLocation>
        <location evidence="1">Nucleus</location>
        <location evidence="1">Nucleolus</location>
    </subcellularLocation>
</comment>
<feature type="compositionally biased region" description="Pro residues" evidence="9">
    <location>
        <begin position="647"/>
        <end position="657"/>
    </location>
</feature>
<keyword evidence="5" id="KW-0539">Nucleus</keyword>
<dbReference type="SUPFAM" id="SSF50978">
    <property type="entry name" value="WD40 repeat-like"/>
    <property type="match status" value="1"/>
</dbReference>
<protein>
    <recommendedName>
        <fullName evidence="8">WD repeat-containing protein 46</fullName>
    </recommendedName>
</protein>
<dbReference type="PANTHER" id="PTHR14085">
    <property type="entry name" value="WD-REPEAT PROTEIN BING4"/>
    <property type="match status" value="1"/>
</dbReference>
<name>A0A8B9Y1Q0_BOSMU</name>
<dbReference type="SMART" id="SM01033">
    <property type="entry name" value="BING4CT"/>
    <property type="match status" value="1"/>
</dbReference>
<gene>
    <name evidence="11" type="primary">WDR46</name>
</gene>
<dbReference type="FunFam" id="2.130.10.10:FF:000128">
    <property type="entry name" value="WD repeat domain 46"/>
    <property type="match status" value="1"/>
</dbReference>
<feature type="region of interest" description="Disordered" evidence="9">
    <location>
        <begin position="1"/>
        <end position="97"/>
    </location>
</feature>
<dbReference type="GO" id="GO:0000462">
    <property type="term" value="P:maturation of SSU-rRNA from tricistronic rRNA transcript (SSU-rRNA, 5.8S rRNA, LSU-rRNA)"/>
    <property type="evidence" value="ECO:0007669"/>
    <property type="project" value="TreeGrafter"/>
</dbReference>
<evidence type="ECO:0000256" key="5">
    <source>
        <dbReference type="ARBA" id="ARBA00023242"/>
    </source>
</evidence>
<evidence type="ECO:0000256" key="7">
    <source>
        <dbReference type="ARBA" id="ARBA00064570"/>
    </source>
</evidence>